<dbReference type="EMBL" id="SLVV01000002">
    <property type="protein sequence ID" value="TCN27312.1"/>
    <property type="molecule type" value="Genomic_DNA"/>
</dbReference>
<dbReference type="Proteomes" id="UP000295689">
    <property type="component" value="Unassembled WGS sequence"/>
</dbReference>
<dbReference type="RefSeq" id="WP_132002001.1">
    <property type="nucleotide sequence ID" value="NZ_JABUHM010000001.1"/>
</dbReference>
<evidence type="ECO:0000313" key="1">
    <source>
        <dbReference type="EMBL" id="TCN27312.1"/>
    </source>
</evidence>
<comment type="caution">
    <text evidence="1">The sequence shown here is derived from an EMBL/GenBank/DDBJ whole genome shotgun (WGS) entry which is preliminary data.</text>
</comment>
<protein>
    <submittedName>
        <fullName evidence="1">Uncharacterized protein</fullName>
    </submittedName>
</protein>
<evidence type="ECO:0000313" key="2">
    <source>
        <dbReference type="Proteomes" id="UP000295689"/>
    </source>
</evidence>
<dbReference type="AlphaFoldDB" id="A0A4R2BL92"/>
<name>A0A4R2BL92_9BACI</name>
<proteinExistence type="predicted"/>
<reference evidence="1 2" key="1">
    <citation type="journal article" date="2015" name="Stand. Genomic Sci.">
        <title>Genomic Encyclopedia of Bacterial and Archaeal Type Strains, Phase III: the genomes of soil and plant-associated and newly described type strains.</title>
        <authorList>
            <person name="Whitman W.B."/>
            <person name="Woyke T."/>
            <person name="Klenk H.P."/>
            <person name="Zhou Y."/>
            <person name="Lilburn T.G."/>
            <person name="Beck B.J."/>
            <person name="De Vos P."/>
            <person name="Vandamme P."/>
            <person name="Eisen J.A."/>
            <person name="Garrity G."/>
            <person name="Hugenholtz P."/>
            <person name="Kyrpides N.C."/>
        </authorList>
    </citation>
    <scope>NUCLEOTIDE SEQUENCE [LARGE SCALE GENOMIC DNA]</scope>
    <source>
        <strain evidence="1 2">CV53</strain>
    </source>
</reference>
<keyword evidence="2" id="KW-1185">Reference proteome</keyword>
<sequence length="115" mass="13393">MEFERQKVNLLAKSIQGFVKFVNRSYKGQFHHISNPEKLYRLKLIVEEYNFSGIGSELARVNKHVWDGRATGMLLDRFKSALGTVAEYIENNENDLFIFTARVYTIKSLMSSLRE</sequence>
<accession>A0A4R2BL92</accession>
<gene>
    <name evidence="1" type="ORF">EV146_102261</name>
</gene>
<organism evidence="1 2">
    <name type="scientific">Mesobacillus foraminis</name>
    <dbReference type="NCBI Taxonomy" id="279826"/>
    <lineage>
        <taxon>Bacteria</taxon>
        <taxon>Bacillati</taxon>
        <taxon>Bacillota</taxon>
        <taxon>Bacilli</taxon>
        <taxon>Bacillales</taxon>
        <taxon>Bacillaceae</taxon>
        <taxon>Mesobacillus</taxon>
    </lineage>
</organism>